<feature type="transmembrane region" description="Helical" evidence="3">
    <location>
        <begin position="479"/>
        <end position="499"/>
    </location>
</feature>
<dbReference type="Proteomes" id="UP000053815">
    <property type="component" value="Unassembled WGS sequence"/>
</dbReference>
<dbReference type="STRING" id="91626.A0A0C9MIJ1"/>
<name>A0A0C9MIJ1_9FUNG</name>
<keyword evidence="6" id="KW-1185">Reference proteome</keyword>
<feature type="transmembrane region" description="Helical" evidence="3">
    <location>
        <begin position="554"/>
        <end position="576"/>
    </location>
</feature>
<keyword evidence="3" id="KW-0812">Transmembrane</keyword>
<feature type="transmembrane region" description="Helical" evidence="3">
    <location>
        <begin position="723"/>
        <end position="745"/>
    </location>
</feature>
<evidence type="ECO:0000313" key="5">
    <source>
        <dbReference type="EMBL" id="GAN01738.1"/>
    </source>
</evidence>
<reference evidence="5" key="1">
    <citation type="submission" date="2014-09" db="EMBL/GenBank/DDBJ databases">
        <title>Draft genome sequence of an oleaginous Mucoromycotina fungus Mucor ambiguus NBRC6742.</title>
        <authorList>
            <person name="Takeda I."/>
            <person name="Yamane N."/>
            <person name="Morita T."/>
            <person name="Tamano K."/>
            <person name="Machida M."/>
            <person name="Baker S."/>
            <person name="Koike H."/>
        </authorList>
    </citation>
    <scope>NUCLEOTIDE SEQUENCE</scope>
    <source>
        <strain evidence="5">NBRC 6742</strain>
    </source>
</reference>
<organism evidence="5">
    <name type="scientific">Mucor ambiguus</name>
    <dbReference type="NCBI Taxonomy" id="91626"/>
    <lineage>
        <taxon>Eukaryota</taxon>
        <taxon>Fungi</taxon>
        <taxon>Fungi incertae sedis</taxon>
        <taxon>Mucoromycota</taxon>
        <taxon>Mucoromycotina</taxon>
        <taxon>Mucoromycetes</taxon>
        <taxon>Mucorales</taxon>
        <taxon>Mucorineae</taxon>
        <taxon>Mucoraceae</taxon>
        <taxon>Mucor</taxon>
    </lineage>
</organism>
<comment type="similarity">
    <text evidence="1">Belongs to the ThrE exporter (TC 2.A.79) family.</text>
</comment>
<feature type="region of interest" description="Disordered" evidence="2">
    <location>
        <begin position="1"/>
        <end position="33"/>
    </location>
</feature>
<dbReference type="PANTHER" id="PTHR31082">
    <property type="entry name" value="PHEROMONE-REGULATED MEMBRANE PROTEIN 10"/>
    <property type="match status" value="1"/>
</dbReference>
<dbReference type="PANTHER" id="PTHR31082:SF4">
    <property type="entry name" value="PHEROMONE-REGULATED MEMBRANE PROTEIN 10"/>
    <property type="match status" value="1"/>
</dbReference>
<feature type="transmembrane region" description="Helical" evidence="3">
    <location>
        <begin position="668"/>
        <end position="685"/>
    </location>
</feature>
<dbReference type="InterPro" id="IPR051361">
    <property type="entry name" value="ThrE/Ser_Exporter"/>
</dbReference>
<dbReference type="EMBL" id="DF836300">
    <property type="protein sequence ID" value="GAN01738.1"/>
    <property type="molecule type" value="Genomic_DNA"/>
</dbReference>
<dbReference type="Pfam" id="PF06738">
    <property type="entry name" value="ThrE"/>
    <property type="match status" value="1"/>
</dbReference>
<evidence type="ECO:0000256" key="1">
    <source>
        <dbReference type="ARBA" id="ARBA00034125"/>
    </source>
</evidence>
<keyword evidence="3" id="KW-1133">Transmembrane helix</keyword>
<gene>
    <name evidence="5" type="ORF">MAM1_0011c01173</name>
</gene>
<evidence type="ECO:0000259" key="4">
    <source>
        <dbReference type="Pfam" id="PF06738"/>
    </source>
</evidence>
<feature type="transmembrane region" description="Helical" evidence="3">
    <location>
        <begin position="640"/>
        <end position="661"/>
    </location>
</feature>
<feature type="region of interest" description="Disordered" evidence="2">
    <location>
        <begin position="238"/>
        <end position="261"/>
    </location>
</feature>
<feature type="domain" description="Threonine/serine exporter-like N-terminal" evidence="4">
    <location>
        <begin position="375"/>
        <end position="610"/>
    </location>
</feature>
<feature type="transmembrane region" description="Helical" evidence="3">
    <location>
        <begin position="505"/>
        <end position="521"/>
    </location>
</feature>
<dbReference type="GO" id="GO:0022857">
    <property type="term" value="F:transmembrane transporter activity"/>
    <property type="evidence" value="ECO:0007669"/>
    <property type="project" value="InterPro"/>
</dbReference>
<evidence type="ECO:0000313" key="6">
    <source>
        <dbReference type="Proteomes" id="UP000053815"/>
    </source>
</evidence>
<dbReference type="OrthoDB" id="413008at2759"/>
<evidence type="ECO:0000256" key="2">
    <source>
        <dbReference type="SAM" id="MobiDB-lite"/>
    </source>
</evidence>
<feature type="transmembrane region" description="Helical" evidence="3">
    <location>
        <begin position="691"/>
        <end position="711"/>
    </location>
</feature>
<feature type="transmembrane region" description="Helical" evidence="3">
    <location>
        <begin position="583"/>
        <end position="604"/>
    </location>
</feature>
<protein>
    <submittedName>
        <fullName evidence="5">DUF1212 domain membrane protein</fullName>
    </submittedName>
</protein>
<accession>A0A0C9MIJ1</accession>
<keyword evidence="3" id="KW-0472">Membrane</keyword>
<feature type="compositionally biased region" description="Basic residues" evidence="2">
    <location>
        <begin position="241"/>
        <end position="261"/>
    </location>
</feature>
<feature type="transmembrane region" description="Helical" evidence="3">
    <location>
        <begin position="757"/>
        <end position="783"/>
    </location>
</feature>
<dbReference type="AlphaFoldDB" id="A0A0C9MIJ1"/>
<dbReference type="InterPro" id="IPR010619">
    <property type="entry name" value="ThrE-like_N"/>
</dbReference>
<proteinExistence type="inferred from homology"/>
<sequence length="795" mass="87916">MEDSEHPLSKKSTHHNTDDEDQSFERSRSLSLQSRRSWPLLPRLQVINSEGSTSNQLHNGNAIRSPVIDSFEQKSMASSDSISSESSICSDYDVNKEKDSVYELNHDEPQIDDRRRSTVKSYKARSDSAGTLVEAALDQDEARDRHVQFSAHIAEAGSLVQRMISTRYPSASGSTAATTTTSHPMDHHTIHEAPESHHTGDLEMQSIHSPAPTSSYNNATTTGGGSVLASLMKLEAQARRPTVKRRKTIKRKKDKKAPKLRKPASMYNLTGQANSLDALTPAFAKSNTMTVNGAVPKRPNLAHRPTSWLSTITTSNHLVPSLQKRKMASSVNMSRRSSIDSMFTTASQFEPITLEDRIRITFEIANILQKQEFLRKLVKCLMLYGAPAHRLEYILRTVSRTLGVDAEYVYIPNVMFLTFFDQSTHTTETHFIRSPQLFDMHKLGEIYRLEKLISHGEVSVDEALEFIDKVTNEPQFFPVWLNPFVYATASFCGCVMFYGGRFKEGGLSAAMAIFFAFYELFSGRYMSFQPIWEITVCILIGFVSRAVWQYDFCFTPVAFASFIVILPGYSMAVALVELVSRQLVCGVIRLVYAIMYSFLLGYGIEMGSEIYGAIQPASVSARGQSEACQKASGASTCVTIIPQAFYFLTVPLFAVAYCVYLRARIPRWPVMVVVAACGFVTNYALSCHANAPSQVLQVVPAFVVGLLGNLLSKFTGKMSLDAVILGIFYLVPGSLGLKAALGFFGQPATDEFATQGGAGFALSMIETSIGITVGLFIATLIVYPKGTQHTPLMNF</sequence>
<evidence type="ECO:0000256" key="3">
    <source>
        <dbReference type="SAM" id="Phobius"/>
    </source>
</evidence>